<keyword evidence="7" id="KW-0479">Metal-binding</keyword>
<dbReference type="SUPFAM" id="SSF81342">
    <property type="entry name" value="Transmembrane di-heme cytochromes"/>
    <property type="match status" value="1"/>
</dbReference>
<dbReference type="GO" id="GO:0005886">
    <property type="term" value="C:plasma membrane"/>
    <property type="evidence" value="ECO:0007669"/>
    <property type="project" value="UniProtKB-SubCell"/>
</dbReference>
<dbReference type="GO" id="GO:0046872">
    <property type="term" value="F:metal ion binding"/>
    <property type="evidence" value="ECO:0007669"/>
    <property type="project" value="UniProtKB-KW"/>
</dbReference>
<keyword evidence="16" id="KW-1185">Reference proteome</keyword>
<proteinExistence type="inferred from homology"/>
<keyword evidence="11 13" id="KW-0472">Membrane</keyword>
<feature type="domain" description="Cytochrome b561 bacterial/Ni-hydrogenase" evidence="14">
    <location>
        <begin position="5"/>
        <end position="173"/>
    </location>
</feature>
<dbReference type="InterPro" id="IPR052168">
    <property type="entry name" value="Cytochrome_b561_oxidase"/>
</dbReference>
<evidence type="ECO:0000313" key="15">
    <source>
        <dbReference type="EMBL" id="MBC2690148.1"/>
    </source>
</evidence>
<dbReference type="AlphaFoldDB" id="A0A7X1GEV5"/>
<evidence type="ECO:0000256" key="4">
    <source>
        <dbReference type="ARBA" id="ARBA00022475"/>
    </source>
</evidence>
<evidence type="ECO:0000256" key="9">
    <source>
        <dbReference type="ARBA" id="ARBA00022989"/>
    </source>
</evidence>
<dbReference type="InterPro" id="IPR011577">
    <property type="entry name" value="Cyt_b561_bac/Ni-Hgenase"/>
</dbReference>
<dbReference type="GO" id="GO:0009055">
    <property type="term" value="F:electron transfer activity"/>
    <property type="evidence" value="ECO:0007669"/>
    <property type="project" value="InterPro"/>
</dbReference>
<evidence type="ECO:0000256" key="8">
    <source>
        <dbReference type="ARBA" id="ARBA00022982"/>
    </source>
</evidence>
<feature type="transmembrane region" description="Helical" evidence="13">
    <location>
        <begin position="89"/>
        <end position="106"/>
    </location>
</feature>
<keyword evidence="3" id="KW-0813">Transport</keyword>
<comment type="subcellular location">
    <subcellularLocation>
        <location evidence="2">Cell membrane</location>
        <topology evidence="2">Multi-pass membrane protein</topology>
    </subcellularLocation>
</comment>
<reference evidence="15 16" key="1">
    <citation type="submission" date="2020-08" db="EMBL/GenBank/DDBJ databases">
        <title>Pseudomonas sp. nov.</title>
        <authorList>
            <person name="Gieschler S."/>
            <person name="Fiedler G."/>
            <person name="Brinks E."/>
            <person name="Boehnlein C."/>
            <person name="Franz C.M.A.P."/>
            <person name="Kabisch J."/>
        </authorList>
    </citation>
    <scope>NUCLEOTIDE SEQUENCE [LARGE SCALE GENOMIC DNA]</scope>
    <source>
        <strain evidence="15 16">MBT-1</strain>
    </source>
</reference>
<evidence type="ECO:0000313" key="16">
    <source>
        <dbReference type="Proteomes" id="UP000526003"/>
    </source>
</evidence>
<evidence type="ECO:0000256" key="13">
    <source>
        <dbReference type="SAM" id="Phobius"/>
    </source>
</evidence>
<dbReference type="GO" id="GO:0022904">
    <property type="term" value="P:respiratory electron transport chain"/>
    <property type="evidence" value="ECO:0007669"/>
    <property type="project" value="InterPro"/>
</dbReference>
<dbReference type="Pfam" id="PF01292">
    <property type="entry name" value="Ni_hydr_CYTB"/>
    <property type="match status" value="1"/>
</dbReference>
<dbReference type="EMBL" id="JACMYG010000008">
    <property type="protein sequence ID" value="MBC2690148.1"/>
    <property type="molecule type" value="Genomic_DNA"/>
</dbReference>
<keyword evidence="5" id="KW-0349">Heme</keyword>
<evidence type="ECO:0000256" key="2">
    <source>
        <dbReference type="ARBA" id="ARBA00004651"/>
    </source>
</evidence>
<comment type="caution">
    <text evidence="15">The sequence shown here is derived from an EMBL/GenBank/DDBJ whole genome shotgun (WGS) entry which is preliminary data.</text>
</comment>
<organism evidence="15 16">
    <name type="scientific">Pseudomonas kielensis</name>
    <dbReference type="NCBI Taxonomy" id="2762577"/>
    <lineage>
        <taxon>Bacteria</taxon>
        <taxon>Pseudomonadati</taxon>
        <taxon>Pseudomonadota</taxon>
        <taxon>Gammaproteobacteria</taxon>
        <taxon>Pseudomonadales</taxon>
        <taxon>Pseudomonadaceae</taxon>
        <taxon>Pseudomonas</taxon>
    </lineage>
</organism>
<feature type="transmembrane region" description="Helical" evidence="13">
    <location>
        <begin position="12"/>
        <end position="30"/>
    </location>
</feature>
<evidence type="ECO:0000256" key="10">
    <source>
        <dbReference type="ARBA" id="ARBA00023004"/>
    </source>
</evidence>
<dbReference type="RefSeq" id="WP_166592349.1">
    <property type="nucleotide sequence ID" value="NZ_CP130043.1"/>
</dbReference>
<keyword evidence="4" id="KW-1003">Cell membrane</keyword>
<evidence type="ECO:0000256" key="7">
    <source>
        <dbReference type="ARBA" id="ARBA00022723"/>
    </source>
</evidence>
<evidence type="ECO:0000256" key="6">
    <source>
        <dbReference type="ARBA" id="ARBA00022692"/>
    </source>
</evidence>
<keyword evidence="6 13" id="KW-0812">Transmembrane</keyword>
<sequence length="181" mass="20383">MNDSYTRTAVYLHWLVALGLVGTFALGLYMPDLALSPTKLKLYAWHKWAGVSLFLLVLIRLGWRLSHAAPPLPASVPVLLRRVSRLTHGLMYGLMLIIPLSGWLMSSAKGFQTAWFGILPLPDLLAKDEALGERLLTLHQSLNYCLLALVLLHTGAALKHHFVDRDEVLRRMLAFRQKPRP</sequence>
<dbReference type="Proteomes" id="UP000526003">
    <property type="component" value="Unassembled WGS sequence"/>
</dbReference>
<dbReference type="GO" id="GO:0020037">
    <property type="term" value="F:heme binding"/>
    <property type="evidence" value="ECO:0007669"/>
    <property type="project" value="TreeGrafter"/>
</dbReference>
<dbReference type="InterPro" id="IPR016174">
    <property type="entry name" value="Di-haem_cyt_TM"/>
</dbReference>
<evidence type="ECO:0000256" key="1">
    <source>
        <dbReference type="ARBA" id="ARBA00001970"/>
    </source>
</evidence>
<name>A0A7X1GEV5_9PSED</name>
<keyword evidence="8" id="KW-0249">Electron transport</keyword>
<keyword evidence="10" id="KW-0408">Iron</keyword>
<dbReference type="PANTHER" id="PTHR30529">
    <property type="entry name" value="CYTOCHROME B561"/>
    <property type="match status" value="1"/>
</dbReference>
<feature type="transmembrane region" description="Helical" evidence="13">
    <location>
        <begin position="42"/>
        <end position="63"/>
    </location>
</feature>
<accession>A0A7X1GEV5</accession>
<evidence type="ECO:0000256" key="11">
    <source>
        <dbReference type="ARBA" id="ARBA00023136"/>
    </source>
</evidence>
<comment type="cofactor">
    <cofactor evidence="1">
        <name>heme b</name>
        <dbReference type="ChEBI" id="CHEBI:60344"/>
    </cofactor>
</comment>
<protein>
    <submittedName>
        <fullName evidence="15">Cytochrome b</fullName>
    </submittedName>
</protein>
<evidence type="ECO:0000256" key="12">
    <source>
        <dbReference type="ARBA" id="ARBA00037975"/>
    </source>
</evidence>
<evidence type="ECO:0000256" key="5">
    <source>
        <dbReference type="ARBA" id="ARBA00022617"/>
    </source>
</evidence>
<gene>
    <name evidence="15" type="ORF">H7995_10085</name>
</gene>
<keyword evidence="9 13" id="KW-1133">Transmembrane helix</keyword>
<evidence type="ECO:0000256" key="3">
    <source>
        <dbReference type="ARBA" id="ARBA00022448"/>
    </source>
</evidence>
<dbReference type="PANTHER" id="PTHR30529:SF1">
    <property type="entry name" value="CYTOCHROME B561 HOMOLOG 2"/>
    <property type="match status" value="1"/>
</dbReference>
<comment type="similarity">
    <text evidence="12">Belongs to the cytochrome b561 family.</text>
</comment>
<evidence type="ECO:0000259" key="14">
    <source>
        <dbReference type="Pfam" id="PF01292"/>
    </source>
</evidence>